<dbReference type="PROSITE" id="PS00662">
    <property type="entry name" value="T2SP_E"/>
    <property type="match status" value="1"/>
</dbReference>
<accession>A0A369AWM6</accession>
<dbReference type="CDD" id="cd01131">
    <property type="entry name" value="PilT"/>
    <property type="match status" value="1"/>
</dbReference>
<dbReference type="GO" id="GO:0005524">
    <property type="term" value="F:ATP binding"/>
    <property type="evidence" value="ECO:0007669"/>
    <property type="project" value="InterPro"/>
</dbReference>
<feature type="domain" description="Bacterial type II secretion system protein E" evidence="2">
    <location>
        <begin position="209"/>
        <end position="223"/>
    </location>
</feature>
<dbReference type="NCBIfam" id="TIGR01420">
    <property type="entry name" value="pilT_fam"/>
    <property type="match status" value="1"/>
</dbReference>
<name>A0A369AWM6_9FIRM</name>
<evidence type="ECO:0000259" key="2">
    <source>
        <dbReference type="PROSITE" id="PS00662"/>
    </source>
</evidence>
<sequence>MSEETKLYNCGDQGYPVSLDHLLKLTVEKKGSDLHLVAGAPPAIRVNGELEAQGFPALKPDDLQCILDSAIGPEQQEELRRELELDFAYSLPGISRFRGNIMRQRGSLAMVFRTVPYNVPNIDSLGLPEEIKKLCYLTRGIILVTGPTGSGKSTTLAAMIDLINSTRSMNIVTIEDPIEYLHKHKMSSIRQREIGSDTRSFSNALRHVLRHDPDVILIGEMRDMESISIALTAAETGHLVFSTLHTQTAPLTISRIVDVFESHKRDQIRQQLANSLRAVISQQLVPKRDLKGRAAAVEFMTDSQAVRSLIRDGKEHQLYSAIQTGHSSGMQTMDLALVKLYQRGIITKEIAQEYCVDRIELERMMPNHGFSSMTAAQWRE</sequence>
<organism evidence="3 4">
    <name type="scientific">Anaerobacterium chartisolvens</name>
    <dbReference type="NCBI Taxonomy" id="1297424"/>
    <lineage>
        <taxon>Bacteria</taxon>
        <taxon>Bacillati</taxon>
        <taxon>Bacillota</taxon>
        <taxon>Clostridia</taxon>
        <taxon>Eubacteriales</taxon>
        <taxon>Oscillospiraceae</taxon>
        <taxon>Anaerobacterium</taxon>
    </lineage>
</organism>
<dbReference type="GO" id="GO:0016887">
    <property type="term" value="F:ATP hydrolysis activity"/>
    <property type="evidence" value="ECO:0007669"/>
    <property type="project" value="InterPro"/>
</dbReference>
<gene>
    <name evidence="3" type="ORF">DFR58_11629</name>
</gene>
<dbReference type="SMART" id="SM00382">
    <property type="entry name" value="AAA"/>
    <property type="match status" value="1"/>
</dbReference>
<dbReference type="InterPro" id="IPR001482">
    <property type="entry name" value="T2SS/T4SS_dom"/>
</dbReference>
<dbReference type="AlphaFoldDB" id="A0A369AWM6"/>
<keyword evidence="4" id="KW-1185">Reference proteome</keyword>
<protein>
    <submittedName>
        <fullName evidence="3">Pilus retraction ATPase PilT</fullName>
    </submittedName>
</protein>
<proteinExistence type="inferred from homology"/>
<reference evidence="3 4" key="1">
    <citation type="submission" date="2018-07" db="EMBL/GenBank/DDBJ databases">
        <title>Genomic Encyclopedia of Type Strains, Phase IV (KMG-IV): sequencing the most valuable type-strain genomes for metagenomic binning, comparative biology and taxonomic classification.</title>
        <authorList>
            <person name="Goeker M."/>
        </authorList>
    </citation>
    <scope>NUCLEOTIDE SEQUENCE [LARGE SCALE GENOMIC DNA]</scope>
    <source>
        <strain evidence="3 4">DSM 27016</strain>
    </source>
</reference>
<dbReference type="Gene3D" id="3.30.450.90">
    <property type="match status" value="1"/>
</dbReference>
<dbReference type="InterPro" id="IPR050921">
    <property type="entry name" value="T4SS_GSP_E_ATPase"/>
</dbReference>
<dbReference type="OrthoDB" id="9808272at2"/>
<dbReference type="InterPro" id="IPR027417">
    <property type="entry name" value="P-loop_NTPase"/>
</dbReference>
<dbReference type="RefSeq" id="WP_114298521.1">
    <property type="nucleotide sequence ID" value="NZ_QPJT01000016.1"/>
</dbReference>
<dbReference type="InterPro" id="IPR003593">
    <property type="entry name" value="AAA+_ATPase"/>
</dbReference>
<dbReference type="SUPFAM" id="SSF52540">
    <property type="entry name" value="P-loop containing nucleoside triphosphate hydrolases"/>
    <property type="match status" value="1"/>
</dbReference>
<evidence type="ECO:0000313" key="4">
    <source>
        <dbReference type="Proteomes" id="UP000253034"/>
    </source>
</evidence>
<evidence type="ECO:0000256" key="1">
    <source>
        <dbReference type="ARBA" id="ARBA00006611"/>
    </source>
</evidence>
<dbReference type="EMBL" id="QPJT01000016">
    <property type="protein sequence ID" value="RCX13800.1"/>
    <property type="molecule type" value="Genomic_DNA"/>
</dbReference>
<evidence type="ECO:0000313" key="3">
    <source>
        <dbReference type="EMBL" id="RCX13800.1"/>
    </source>
</evidence>
<comment type="similarity">
    <text evidence="1">Belongs to the GSP E family.</text>
</comment>
<dbReference type="InterPro" id="IPR006321">
    <property type="entry name" value="PilT/PilU"/>
</dbReference>
<dbReference type="Pfam" id="PF00437">
    <property type="entry name" value="T2SSE"/>
    <property type="match status" value="1"/>
</dbReference>
<dbReference type="PANTHER" id="PTHR30486">
    <property type="entry name" value="TWITCHING MOTILITY PROTEIN PILT"/>
    <property type="match status" value="1"/>
</dbReference>
<comment type="caution">
    <text evidence="3">The sequence shown here is derived from an EMBL/GenBank/DDBJ whole genome shotgun (WGS) entry which is preliminary data.</text>
</comment>
<dbReference type="Gene3D" id="3.40.50.300">
    <property type="entry name" value="P-loop containing nucleotide triphosphate hydrolases"/>
    <property type="match status" value="1"/>
</dbReference>
<dbReference type="Proteomes" id="UP000253034">
    <property type="component" value="Unassembled WGS sequence"/>
</dbReference>